<dbReference type="SMART" id="SM00324">
    <property type="entry name" value="RhoGAP"/>
    <property type="match status" value="1"/>
</dbReference>
<dbReference type="PROSITE" id="PS50238">
    <property type="entry name" value="RHOGAP"/>
    <property type="match status" value="1"/>
</dbReference>
<dbReference type="PANTHER" id="PTHR15228">
    <property type="entry name" value="SPERMATHECAL PHYSIOLOGY VARIANT"/>
    <property type="match status" value="1"/>
</dbReference>
<organism evidence="4 5">
    <name type="scientific">Entomortierella chlamydospora</name>
    <dbReference type="NCBI Taxonomy" id="101097"/>
    <lineage>
        <taxon>Eukaryota</taxon>
        <taxon>Fungi</taxon>
        <taxon>Fungi incertae sedis</taxon>
        <taxon>Mucoromycota</taxon>
        <taxon>Mortierellomycotina</taxon>
        <taxon>Mortierellomycetes</taxon>
        <taxon>Mortierellales</taxon>
        <taxon>Mortierellaceae</taxon>
        <taxon>Entomortierella</taxon>
    </lineage>
</organism>
<dbReference type="SUPFAM" id="SSF48350">
    <property type="entry name" value="GTPase activation domain, GAP"/>
    <property type="match status" value="1"/>
</dbReference>
<feature type="region of interest" description="Disordered" evidence="2">
    <location>
        <begin position="550"/>
        <end position="578"/>
    </location>
</feature>
<proteinExistence type="predicted"/>
<evidence type="ECO:0000256" key="2">
    <source>
        <dbReference type="SAM" id="MobiDB-lite"/>
    </source>
</evidence>
<evidence type="ECO:0000259" key="3">
    <source>
        <dbReference type="PROSITE" id="PS50238"/>
    </source>
</evidence>
<dbReference type="GO" id="GO:0005096">
    <property type="term" value="F:GTPase activator activity"/>
    <property type="evidence" value="ECO:0007669"/>
    <property type="project" value="UniProtKB-KW"/>
</dbReference>
<feature type="region of interest" description="Disordered" evidence="2">
    <location>
        <begin position="1"/>
        <end position="60"/>
    </location>
</feature>
<dbReference type="Proteomes" id="UP000703661">
    <property type="component" value="Unassembled WGS sequence"/>
</dbReference>
<feature type="region of interest" description="Disordered" evidence="2">
    <location>
        <begin position="91"/>
        <end position="129"/>
    </location>
</feature>
<feature type="region of interest" description="Disordered" evidence="2">
    <location>
        <begin position="391"/>
        <end position="516"/>
    </location>
</feature>
<protein>
    <recommendedName>
        <fullName evidence="3">Rho-GAP domain-containing protein</fullName>
    </recommendedName>
</protein>
<keyword evidence="1" id="KW-0343">GTPase activation</keyword>
<feature type="compositionally biased region" description="Low complexity" evidence="2">
    <location>
        <begin position="98"/>
        <end position="109"/>
    </location>
</feature>
<feature type="compositionally biased region" description="Pro residues" evidence="2">
    <location>
        <begin position="663"/>
        <end position="673"/>
    </location>
</feature>
<feature type="domain" description="Rho-GAP" evidence="3">
    <location>
        <begin position="191"/>
        <end position="393"/>
    </location>
</feature>
<feature type="compositionally biased region" description="Polar residues" evidence="2">
    <location>
        <begin position="114"/>
        <end position="129"/>
    </location>
</feature>
<keyword evidence="5" id="KW-1185">Reference proteome</keyword>
<accession>A0A9P6N0K4</accession>
<dbReference type="EMBL" id="JAAAID010000198">
    <property type="protein sequence ID" value="KAG0020755.1"/>
    <property type="molecule type" value="Genomic_DNA"/>
</dbReference>
<evidence type="ECO:0000313" key="4">
    <source>
        <dbReference type="EMBL" id="KAG0020755.1"/>
    </source>
</evidence>
<dbReference type="InterPro" id="IPR051025">
    <property type="entry name" value="RhoGAP"/>
</dbReference>
<name>A0A9P6N0K4_9FUNG</name>
<dbReference type="InterPro" id="IPR008936">
    <property type="entry name" value="Rho_GTPase_activation_prot"/>
</dbReference>
<feature type="compositionally biased region" description="Low complexity" evidence="2">
    <location>
        <begin position="33"/>
        <end position="43"/>
    </location>
</feature>
<dbReference type="Gene3D" id="1.10.555.10">
    <property type="entry name" value="Rho GTPase activation protein"/>
    <property type="match status" value="1"/>
</dbReference>
<feature type="compositionally biased region" description="Basic and acidic residues" evidence="2">
    <location>
        <begin position="492"/>
        <end position="501"/>
    </location>
</feature>
<feature type="compositionally biased region" description="Polar residues" evidence="2">
    <location>
        <begin position="613"/>
        <end position="632"/>
    </location>
</feature>
<sequence length="673" mass="72975">MTDSSPHDNSSTSTTFNESLVTSPSMDALKALPRPISRPISIPHSQSYQLPPANPTGQSLANELRGARSSVSLNLLSTSNLLYQKRNPQDFGQRAQIPSPRSSPFSNPFKKLQNPFSNTGKKSLDLINNSNDTANTGSFGSGRSDKSLSSANSLTSWKSKGAEILSKSLGRNRKNSEPLLIGSLANPIFGSDLEDAIRTSHIQNTPLVPAVLYRCAEFLEAKGVDEVGLYRVPGSHAKVQKLKRMFDTGRDYNLMTMDGIDPNDIATLLKLYLRELPSPLMPPALLEQFQSLLTTDRQICHTLRGILVCLPPHNYVVLSFLCHHLSKIASHDDKTKMTVSNLALVFAPTLAIGSVLFKALLGGFFDGSDTPENREKGLKIVWGGVLQDARDDNQEHPEDEDKKIPQGQGQGLNGLEPSEEERDGSDRDKGEEDNSLYQNQLSNQEPSLIPLSPQEDIPTTSPFIDHDTGDGSHFPPVSPQEINPLDAESLADAERPSEDHFTSATLSRASLDDADEESRLIKVMLEREEVATKPPPSLHYTSRLTRIVSEQEASTASTPVPPSHVSSTTTVLGDLNMTSTSGSLSTEVLMIPELGLSPPSMSIPTSSQNATALHVTVNSGAETPTPLSTSIDENAKELLPRKSNEGSEHERRPPAMSATEAPQLPPSDPTLTP</sequence>
<feature type="compositionally biased region" description="Polar residues" evidence="2">
    <location>
        <begin position="44"/>
        <end position="60"/>
    </location>
</feature>
<feature type="region of interest" description="Disordered" evidence="2">
    <location>
        <begin position="613"/>
        <end position="673"/>
    </location>
</feature>
<feature type="compositionally biased region" description="Polar residues" evidence="2">
    <location>
        <begin position="435"/>
        <end position="446"/>
    </location>
</feature>
<evidence type="ECO:0000313" key="5">
    <source>
        <dbReference type="Proteomes" id="UP000703661"/>
    </source>
</evidence>
<comment type="caution">
    <text evidence="4">The sequence shown here is derived from an EMBL/GenBank/DDBJ whole genome shotgun (WGS) entry which is preliminary data.</text>
</comment>
<gene>
    <name evidence="4" type="ORF">BGZ80_003637</name>
</gene>
<dbReference type="CDD" id="cd00159">
    <property type="entry name" value="RhoGAP"/>
    <property type="match status" value="1"/>
</dbReference>
<reference evidence="4" key="1">
    <citation type="journal article" date="2020" name="Fungal Divers.">
        <title>Resolving the Mortierellaceae phylogeny through synthesis of multi-gene phylogenetics and phylogenomics.</title>
        <authorList>
            <person name="Vandepol N."/>
            <person name="Liber J."/>
            <person name="Desiro A."/>
            <person name="Na H."/>
            <person name="Kennedy M."/>
            <person name="Barry K."/>
            <person name="Grigoriev I.V."/>
            <person name="Miller A.N."/>
            <person name="O'Donnell K."/>
            <person name="Stajich J.E."/>
            <person name="Bonito G."/>
        </authorList>
    </citation>
    <scope>NUCLEOTIDE SEQUENCE</scope>
    <source>
        <strain evidence="4">NRRL 2769</strain>
    </source>
</reference>
<feature type="compositionally biased region" description="Polar residues" evidence="2">
    <location>
        <begin position="1"/>
        <end position="25"/>
    </location>
</feature>
<feature type="compositionally biased region" description="Low complexity" evidence="2">
    <location>
        <begin position="553"/>
        <end position="571"/>
    </location>
</feature>
<feature type="compositionally biased region" description="Basic and acidic residues" evidence="2">
    <location>
        <begin position="633"/>
        <end position="653"/>
    </location>
</feature>
<dbReference type="Pfam" id="PF00620">
    <property type="entry name" value="RhoGAP"/>
    <property type="match status" value="1"/>
</dbReference>
<dbReference type="PANTHER" id="PTHR15228:SF25">
    <property type="entry name" value="F-BAR DOMAIN-CONTAINING PROTEIN"/>
    <property type="match status" value="1"/>
</dbReference>
<dbReference type="InterPro" id="IPR000198">
    <property type="entry name" value="RhoGAP_dom"/>
</dbReference>
<evidence type="ECO:0000256" key="1">
    <source>
        <dbReference type="ARBA" id="ARBA00022468"/>
    </source>
</evidence>
<dbReference type="GO" id="GO:0007165">
    <property type="term" value="P:signal transduction"/>
    <property type="evidence" value="ECO:0007669"/>
    <property type="project" value="InterPro"/>
</dbReference>
<dbReference type="AlphaFoldDB" id="A0A9P6N0K4"/>
<feature type="compositionally biased region" description="Basic and acidic residues" evidence="2">
    <location>
        <begin position="391"/>
        <end position="404"/>
    </location>
</feature>